<accession>A0A1Y0HNJ0</accession>
<dbReference type="CDD" id="cd00593">
    <property type="entry name" value="RIBOc"/>
    <property type="match status" value="1"/>
</dbReference>
<dbReference type="PROSITE" id="PS00517">
    <property type="entry name" value="RNASE_3_1"/>
    <property type="match status" value="1"/>
</dbReference>
<keyword evidence="14 15" id="KW-0694">RNA-binding</keyword>
<feature type="binding site" evidence="15">
    <location>
        <position position="41"/>
    </location>
    <ligand>
        <name>Mg(2+)</name>
        <dbReference type="ChEBI" id="CHEBI:18420"/>
    </ligand>
</feature>
<dbReference type="HAMAP" id="MF_00104">
    <property type="entry name" value="RNase_III"/>
    <property type="match status" value="1"/>
</dbReference>
<evidence type="ECO:0000256" key="15">
    <source>
        <dbReference type="HAMAP-Rule" id="MF_00104"/>
    </source>
</evidence>
<keyword evidence="15" id="KW-0699">rRNA-binding</keyword>
<evidence type="ECO:0000313" key="18">
    <source>
        <dbReference type="EMBL" id="ARU49687.1"/>
    </source>
</evidence>
<evidence type="ECO:0000256" key="4">
    <source>
        <dbReference type="ARBA" id="ARBA00011738"/>
    </source>
</evidence>
<dbReference type="GO" id="GO:0008033">
    <property type="term" value="P:tRNA processing"/>
    <property type="evidence" value="ECO:0007669"/>
    <property type="project" value="UniProtKB-KW"/>
</dbReference>
<name>A0A1Y0HNJ0_9BACT</name>
<proteinExistence type="inferred from homology"/>
<keyword evidence="11 15" id="KW-0255">Endonuclease</keyword>
<keyword evidence="12 15" id="KW-0378">Hydrolase</keyword>
<keyword evidence="6 15" id="KW-0698">rRNA processing</keyword>
<feature type="active site" evidence="15">
    <location>
        <position position="117"/>
    </location>
</feature>
<evidence type="ECO:0000256" key="2">
    <source>
        <dbReference type="ARBA" id="ARBA00004496"/>
    </source>
</evidence>
<dbReference type="PROSITE" id="PS50142">
    <property type="entry name" value="RNASE_3_2"/>
    <property type="match status" value="1"/>
</dbReference>
<keyword evidence="10 15" id="KW-0479">Metal-binding</keyword>
<protein>
    <recommendedName>
        <fullName evidence="15">Ribonuclease 3</fullName>
        <ecNumber evidence="15">3.1.26.3</ecNumber>
    </recommendedName>
    <alternativeName>
        <fullName evidence="15">Ribonuclease III</fullName>
        <shortName evidence="15">RNase III</shortName>
    </alternativeName>
</protein>
<dbReference type="GO" id="GO:0010468">
    <property type="term" value="P:regulation of gene expression"/>
    <property type="evidence" value="ECO:0007669"/>
    <property type="project" value="TreeGrafter"/>
</dbReference>
<dbReference type="Gene3D" id="1.10.1520.10">
    <property type="entry name" value="Ribonuclease III domain"/>
    <property type="match status" value="1"/>
</dbReference>
<comment type="similarity">
    <text evidence="3">Belongs to the ribonuclease III family.</text>
</comment>
<keyword evidence="8 15" id="KW-0819">tRNA processing</keyword>
<dbReference type="InterPro" id="IPR014720">
    <property type="entry name" value="dsRBD_dom"/>
</dbReference>
<feature type="active site" evidence="15">
    <location>
        <position position="45"/>
    </location>
</feature>
<dbReference type="GO" id="GO:0006364">
    <property type="term" value="P:rRNA processing"/>
    <property type="evidence" value="ECO:0007669"/>
    <property type="project" value="UniProtKB-UniRule"/>
</dbReference>
<gene>
    <name evidence="15" type="primary">rnc</name>
    <name evidence="18" type="ORF">Sdiek1_2537</name>
</gene>
<evidence type="ECO:0000256" key="14">
    <source>
        <dbReference type="ARBA" id="ARBA00022884"/>
    </source>
</evidence>
<reference evidence="19" key="1">
    <citation type="submission" date="2017-05" db="EMBL/GenBank/DDBJ databases">
        <title>Dechlorination kinetics govern the competition between two new strains of the genus Sulfurospirillum.</title>
        <authorList>
            <person name="Buttet G.F."/>
            <person name="Murray A.M."/>
            <person name="Goris T."/>
            <person name="Burion M."/>
            <person name="Lin B."/>
            <person name="Rolle M."/>
            <person name="Maillard J."/>
        </authorList>
    </citation>
    <scope>NUCLEOTIDE SEQUENCE [LARGE SCALE GENOMIC DNA]</scope>
    <source>
        <strain evidence="19">SL2-1</strain>
    </source>
</reference>
<dbReference type="SUPFAM" id="SSF54768">
    <property type="entry name" value="dsRNA-binding domain-like"/>
    <property type="match status" value="1"/>
</dbReference>
<organism evidence="18 19">
    <name type="scientific">Sulfurospirillum diekertiae</name>
    <dbReference type="NCBI Taxonomy" id="1854492"/>
    <lineage>
        <taxon>Bacteria</taxon>
        <taxon>Pseudomonadati</taxon>
        <taxon>Campylobacterota</taxon>
        <taxon>Epsilonproteobacteria</taxon>
        <taxon>Campylobacterales</taxon>
        <taxon>Sulfurospirillaceae</taxon>
        <taxon>Sulfurospirillum</taxon>
    </lineage>
</organism>
<evidence type="ECO:0000256" key="7">
    <source>
        <dbReference type="ARBA" id="ARBA00022664"/>
    </source>
</evidence>
<evidence type="ECO:0000256" key="12">
    <source>
        <dbReference type="ARBA" id="ARBA00022801"/>
    </source>
</evidence>
<evidence type="ECO:0000256" key="13">
    <source>
        <dbReference type="ARBA" id="ARBA00022842"/>
    </source>
</evidence>
<evidence type="ECO:0000256" key="1">
    <source>
        <dbReference type="ARBA" id="ARBA00000109"/>
    </source>
</evidence>
<dbReference type="GO" id="GO:0006397">
    <property type="term" value="P:mRNA processing"/>
    <property type="evidence" value="ECO:0007669"/>
    <property type="project" value="UniProtKB-UniRule"/>
</dbReference>
<evidence type="ECO:0000313" key="19">
    <source>
        <dbReference type="Proteomes" id="UP000196005"/>
    </source>
</evidence>
<dbReference type="GO" id="GO:0005737">
    <property type="term" value="C:cytoplasm"/>
    <property type="evidence" value="ECO:0007669"/>
    <property type="project" value="UniProtKB-SubCell"/>
</dbReference>
<dbReference type="SUPFAM" id="SSF69065">
    <property type="entry name" value="RNase III domain-like"/>
    <property type="match status" value="1"/>
</dbReference>
<comment type="cofactor">
    <cofactor evidence="15">
        <name>Mg(2+)</name>
        <dbReference type="ChEBI" id="CHEBI:18420"/>
    </cofactor>
</comment>
<dbReference type="Proteomes" id="UP000196005">
    <property type="component" value="Chromosome"/>
</dbReference>
<dbReference type="KEGG" id="suls:Sdiek1_2537"/>
<dbReference type="InterPro" id="IPR000999">
    <property type="entry name" value="RNase_III_dom"/>
</dbReference>
<dbReference type="SMART" id="SM00358">
    <property type="entry name" value="DSRM"/>
    <property type="match status" value="1"/>
</dbReference>
<dbReference type="EMBL" id="CP021416">
    <property type="protein sequence ID" value="ARU49687.1"/>
    <property type="molecule type" value="Genomic_DNA"/>
</dbReference>
<feature type="domain" description="RNase III" evidence="17">
    <location>
        <begin position="5"/>
        <end position="128"/>
    </location>
</feature>
<dbReference type="GO" id="GO:0046872">
    <property type="term" value="F:metal ion binding"/>
    <property type="evidence" value="ECO:0007669"/>
    <property type="project" value="UniProtKB-KW"/>
</dbReference>
<dbReference type="CDD" id="cd10845">
    <property type="entry name" value="DSRM_RNAse_III_family"/>
    <property type="match status" value="1"/>
</dbReference>
<dbReference type="FunFam" id="3.30.160.20:FF:000003">
    <property type="entry name" value="Ribonuclease 3"/>
    <property type="match status" value="1"/>
</dbReference>
<evidence type="ECO:0000256" key="6">
    <source>
        <dbReference type="ARBA" id="ARBA00022552"/>
    </source>
</evidence>
<keyword evidence="13 15" id="KW-0460">Magnesium</keyword>
<feature type="binding site" evidence="15">
    <location>
        <position position="117"/>
    </location>
    <ligand>
        <name>Mg(2+)</name>
        <dbReference type="ChEBI" id="CHEBI:18420"/>
    </ligand>
</feature>
<dbReference type="AlphaFoldDB" id="A0A1Y0HNJ0"/>
<evidence type="ECO:0000256" key="9">
    <source>
        <dbReference type="ARBA" id="ARBA00022722"/>
    </source>
</evidence>
<dbReference type="InterPro" id="IPR036389">
    <property type="entry name" value="RNase_III_sf"/>
</dbReference>
<evidence type="ECO:0000256" key="3">
    <source>
        <dbReference type="ARBA" id="ARBA00010183"/>
    </source>
</evidence>
<dbReference type="FunFam" id="1.10.1520.10:FF:000001">
    <property type="entry name" value="Ribonuclease 3"/>
    <property type="match status" value="1"/>
</dbReference>
<dbReference type="SMART" id="SM00535">
    <property type="entry name" value="RIBOc"/>
    <property type="match status" value="1"/>
</dbReference>
<comment type="subcellular location">
    <subcellularLocation>
        <location evidence="2 15">Cytoplasm</location>
    </subcellularLocation>
</comment>
<evidence type="ECO:0000259" key="16">
    <source>
        <dbReference type="PROSITE" id="PS50137"/>
    </source>
</evidence>
<dbReference type="Pfam" id="PF00035">
    <property type="entry name" value="dsrm"/>
    <property type="match status" value="1"/>
</dbReference>
<evidence type="ECO:0000259" key="17">
    <source>
        <dbReference type="PROSITE" id="PS50142"/>
    </source>
</evidence>
<evidence type="ECO:0000256" key="5">
    <source>
        <dbReference type="ARBA" id="ARBA00022490"/>
    </source>
</evidence>
<dbReference type="RefSeq" id="WP_087439389.1">
    <property type="nucleotide sequence ID" value="NZ_CP021416.1"/>
</dbReference>
<dbReference type="EC" id="3.1.26.3" evidence="15"/>
<keyword evidence="5 15" id="KW-0963">Cytoplasm</keyword>
<dbReference type="GO" id="GO:0042802">
    <property type="term" value="F:identical protein binding"/>
    <property type="evidence" value="ECO:0007669"/>
    <property type="project" value="UniProtKB-ARBA"/>
</dbReference>
<comment type="catalytic activity">
    <reaction evidence="1 15">
        <text>Endonucleolytic cleavage to 5'-phosphomonoester.</text>
        <dbReference type="EC" id="3.1.26.3"/>
    </reaction>
</comment>
<dbReference type="OrthoDB" id="9805026at2"/>
<comment type="function">
    <text evidence="15">Digests double-stranded RNA. Involved in the processing of primary rRNA transcript to yield the immediate precursors to the large and small rRNAs (23S and 16S). Processes some mRNAs, and tRNAs when they are encoded in the rRNA operon. Processes pre-crRNA and tracrRNA of type II CRISPR loci if present in the organism.</text>
</comment>
<sequence length="227" mass="25825">MQKKLEALQKRLGYQFKDQNLIIEALTHKSSKQPYNNERLEFLGDAVLDLIVGEYLYHEFTQVAEGELSKLRASLVNEKSFEKLARLLHLGEYIYISLAEENNNGREKPSLLSNAFEAILGALYLEAGLEKAKNLAIALLEEAYPKIDMDAIFRDHKTTLQELTQAHFGMTPEYRLVRSFGPDHKKEFEIAVSVRGRDLSVASGKSKKEAQQKAAMLALEILKKEIR</sequence>
<dbReference type="NCBIfam" id="TIGR02191">
    <property type="entry name" value="RNaseIII"/>
    <property type="match status" value="1"/>
</dbReference>
<dbReference type="PROSITE" id="PS50137">
    <property type="entry name" value="DS_RBD"/>
    <property type="match status" value="1"/>
</dbReference>
<evidence type="ECO:0000256" key="8">
    <source>
        <dbReference type="ARBA" id="ARBA00022694"/>
    </source>
</evidence>
<evidence type="ECO:0000256" key="10">
    <source>
        <dbReference type="ARBA" id="ARBA00022723"/>
    </source>
</evidence>
<keyword evidence="7 15" id="KW-0507">mRNA processing</keyword>
<feature type="domain" description="DRBM" evidence="16">
    <location>
        <begin position="155"/>
        <end position="224"/>
    </location>
</feature>
<dbReference type="PANTHER" id="PTHR11207:SF0">
    <property type="entry name" value="RIBONUCLEASE 3"/>
    <property type="match status" value="1"/>
</dbReference>
<dbReference type="InterPro" id="IPR011907">
    <property type="entry name" value="RNase_III"/>
</dbReference>
<dbReference type="PANTHER" id="PTHR11207">
    <property type="entry name" value="RIBONUCLEASE III"/>
    <property type="match status" value="1"/>
</dbReference>
<keyword evidence="19" id="KW-1185">Reference proteome</keyword>
<comment type="subunit">
    <text evidence="4 15">Homodimer.</text>
</comment>
<feature type="binding site" evidence="15">
    <location>
        <position position="114"/>
    </location>
    <ligand>
        <name>Mg(2+)</name>
        <dbReference type="ChEBI" id="CHEBI:18420"/>
    </ligand>
</feature>
<keyword evidence="9 15" id="KW-0540">Nuclease</keyword>
<evidence type="ECO:0000256" key="11">
    <source>
        <dbReference type="ARBA" id="ARBA00022759"/>
    </source>
</evidence>
<dbReference type="GO" id="GO:0004525">
    <property type="term" value="F:ribonuclease III activity"/>
    <property type="evidence" value="ECO:0007669"/>
    <property type="project" value="UniProtKB-UniRule"/>
</dbReference>
<dbReference type="GO" id="GO:0003725">
    <property type="term" value="F:double-stranded RNA binding"/>
    <property type="evidence" value="ECO:0007669"/>
    <property type="project" value="TreeGrafter"/>
</dbReference>
<dbReference type="GO" id="GO:0019843">
    <property type="term" value="F:rRNA binding"/>
    <property type="evidence" value="ECO:0007669"/>
    <property type="project" value="UniProtKB-KW"/>
</dbReference>
<dbReference type="Pfam" id="PF14622">
    <property type="entry name" value="Ribonucleas_3_3"/>
    <property type="match status" value="1"/>
</dbReference>
<dbReference type="Gene3D" id="3.30.160.20">
    <property type="match status" value="1"/>
</dbReference>